<accession>A0A5C7T7K9</accession>
<comment type="subcellular location">
    <subcellularLocation>
        <location evidence="1">Cell membrane</location>
        <topology evidence="1">Multi-pass membrane protein</topology>
    </subcellularLocation>
</comment>
<organism evidence="9 10">
    <name type="scientific">Thauera aminoaromatica</name>
    <dbReference type="NCBI Taxonomy" id="164330"/>
    <lineage>
        <taxon>Bacteria</taxon>
        <taxon>Pseudomonadati</taxon>
        <taxon>Pseudomonadota</taxon>
        <taxon>Betaproteobacteria</taxon>
        <taxon>Rhodocyclales</taxon>
        <taxon>Zoogloeaceae</taxon>
        <taxon>Thauera</taxon>
    </lineage>
</organism>
<keyword evidence="4 7" id="KW-0812">Transmembrane</keyword>
<evidence type="ECO:0000256" key="1">
    <source>
        <dbReference type="ARBA" id="ARBA00004651"/>
    </source>
</evidence>
<keyword evidence="2" id="KW-0813">Transport</keyword>
<dbReference type="Proteomes" id="UP000321192">
    <property type="component" value="Unassembled WGS sequence"/>
</dbReference>
<evidence type="ECO:0000259" key="8">
    <source>
        <dbReference type="PROSITE" id="PS50850"/>
    </source>
</evidence>
<dbReference type="InterPro" id="IPR020846">
    <property type="entry name" value="MFS_dom"/>
</dbReference>
<evidence type="ECO:0000256" key="6">
    <source>
        <dbReference type="ARBA" id="ARBA00023136"/>
    </source>
</evidence>
<name>A0A5C7T7K9_THASP</name>
<dbReference type="Gene3D" id="1.20.1250.20">
    <property type="entry name" value="MFS general substrate transporter like domains"/>
    <property type="match status" value="1"/>
</dbReference>
<dbReference type="CDD" id="cd17321">
    <property type="entry name" value="MFS_MMR_MDR_like"/>
    <property type="match status" value="1"/>
</dbReference>
<feature type="transmembrane region" description="Helical" evidence="7">
    <location>
        <begin position="59"/>
        <end position="78"/>
    </location>
</feature>
<dbReference type="GO" id="GO:0022857">
    <property type="term" value="F:transmembrane transporter activity"/>
    <property type="evidence" value="ECO:0007669"/>
    <property type="project" value="InterPro"/>
</dbReference>
<keyword evidence="3" id="KW-1003">Cell membrane</keyword>
<reference evidence="9 10" key="1">
    <citation type="submission" date="2018-09" db="EMBL/GenBank/DDBJ databases">
        <title>Metagenome Assembled Genomes from an Advanced Water Purification Facility.</title>
        <authorList>
            <person name="Stamps B.W."/>
            <person name="Spear J.R."/>
        </authorList>
    </citation>
    <scope>NUCLEOTIDE SEQUENCE [LARGE SCALE GENOMIC DNA]</scope>
    <source>
        <strain evidence="9">Bin_27_1</strain>
    </source>
</reference>
<feature type="transmembrane region" description="Helical" evidence="7">
    <location>
        <begin position="147"/>
        <end position="163"/>
    </location>
</feature>
<feature type="transmembrane region" description="Helical" evidence="7">
    <location>
        <begin position="314"/>
        <end position="335"/>
    </location>
</feature>
<dbReference type="PROSITE" id="PS50850">
    <property type="entry name" value="MFS"/>
    <property type="match status" value="1"/>
</dbReference>
<comment type="caution">
    <text evidence="9">The sequence shown here is derived from an EMBL/GenBank/DDBJ whole genome shotgun (WGS) entry which is preliminary data.</text>
</comment>
<keyword evidence="6 7" id="KW-0472">Membrane</keyword>
<feature type="transmembrane region" description="Helical" evidence="7">
    <location>
        <begin position="184"/>
        <end position="203"/>
    </location>
</feature>
<feature type="transmembrane region" description="Helical" evidence="7">
    <location>
        <begin position="414"/>
        <end position="438"/>
    </location>
</feature>
<evidence type="ECO:0000256" key="4">
    <source>
        <dbReference type="ARBA" id="ARBA00022692"/>
    </source>
</evidence>
<feature type="transmembrane region" description="Helical" evidence="7">
    <location>
        <begin position="117"/>
        <end position="141"/>
    </location>
</feature>
<proteinExistence type="predicted"/>
<dbReference type="Pfam" id="PF07690">
    <property type="entry name" value="MFS_1"/>
    <property type="match status" value="1"/>
</dbReference>
<dbReference type="EMBL" id="SSFD01000030">
    <property type="protein sequence ID" value="TXH91677.1"/>
    <property type="molecule type" value="Genomic_DNA"/>
</dbReference>
<dbReference type="PANTHER" id="PTHR42718">
    <property type="entry name" value="MAJOR FACILITATOR SUPERFAMILY MULTIDRUG TRANSPORTER MFSC"/>
    <property type="match status" value="1"/>
</dbReference>
<dbReference type="PRINTS" id="PR01036">
    <property type="entry name" value="TCRTETB"/>
</dbReference>
<feature type="transmembrane region" description="Helical" evidence="7">
    <location>
        <begin position="341"/>
        <end position="362"/>
    </location>
</feature>
<feature type="transmembrane region" description="Helical" evidence="7">
    <location>
        <begin position="383"/>
        <end position="402"/>
    </location>
</feature>
<feature type="transmembrane region" description="Helical" evidence="7">
    <location>
        <begin position="209"/>
        <end position="227"/>
    </location>
</feature>
<dbReference type="InterPro" id="IPR036259">
    <property type="entry name" value="MFS_trans_sf"/>
</dbReference>
<sequence>MLMSSLGTSIANVALPTLAQALDASFQAVQWVVLAYLLAITSTIVGVGRLGDLMGRRRLLLAGITVFTLASALCSAAPDLGWLIAARGLQGVGAATMMALTLALVGEVVPKERTGRAMGLLGTLSAVGTALGPTLGGMLIAVGGWEAIFLIQLPLGVAALILAQHCPPADPRSAGGPSQPFDKTGMVLLALTLAAYALAMTLGRGRVGFANGVLLLAAVGGGGLFAWHEARAKAPLVSLAMFRQIALSGGFAMSALVTAVVMASLVVGPFYLASAFGLDAMRVGLVMSSGPLVAALSGLPAGRLVDRLGAQGMILAGLGAMALGAFTLPALSARFGLPGSVGALAVITAGYALFQAANNTAVMTCSRADQRGLVSGLVNLSRNLGLITGAAFMGAVFAFGAATPDITALTPQAAASGLTVAFAVAGGFVLAALLIAVLSHLATRRTQPLRAE</sequence>
<evidence type="ECO:0000256" key="2">
    <source>
        <dbReference type="ARBA" id="ARBA00022448"/>
    </source>
</evidence>
<dbReference type="SUPFAM" id="SSF103473">
    <property type="entry name" value="MFS general substrate transporter"/>
    <property type="match status" value="1"/>
</dbReference>
<gene>
    <name evidence="9" type="ORF">E6Q80_02110</name>
</gene>
<evidence type="ECO:0000256" key="5">
    <source>
        <dbReference type="ARBA" id="ARBA00022989"/>
    </source>
</evidence>
<feature type="domain" description="Major facilitator superfamily (MFS) profile" evidence="8">
    <location>
        <begin position="1"/>
        <end position="444"/>
    </location>
</feature>
<feature type="transmembrane region" description="Helical" evidence="7">
    <location>
        <begin position="29"/>
        <end position="47"/>
    </location>
</feature>
<evidence type="ECO:0000256" key="3">
    <source>
        <dbReference type="ARBA" id="ARBA00022475"/>
    </source>
</evidence>
<evidence type="ECO:0000313" key="10">
    <source>
        <dbReference type="Proteomes" id="UP000321192"/>
    </source>
</evidence>
<dbReference type="InterPro" id="IPR011701">
    <property type="entry name" value="MFS"/>
</dbReference>
<dbReference type="Gene3D" id="1.20.1720.10">
    <property type="entry name" value="Multidrug resistance protein D"/>
    <property type="match status" value="1"/>
</dbReference>
<feature type="transmembrane region" description="Helical" evidence="7">
    <location>
        <begin position="84"/>
        <end position="105"/>
    </location>
</feature>
<keyword evidence="5 7" id="KW-1133">Transmembrane helix</keyword>
<dbReference type="AlphaFoldDB" id="A0A5C7T7K9"/>
<evidence type="ECO:0000313" key="9">
    <source>
        <dbReference type="EMBL" id="TXH91677.1"/>
    </source>
</evidence>
<dbReference type="GO" id="GO:0005886">
    <property type="term" value="C:plasma membrane"/>
    <property type="evidence" value="ECO:0007669"/>
    <property type="project" value="UniProtKB-SubCell"/>
</dbReference>
<feature type="transmembrane region" description="Helical" evidence="7">
    <location>
        <begin position="247"/>
        <end position="271"/>
    </location>
</feature>
<dbReference type="PANTHER" id="PTHR42718:SF46">
    <property type="entry name" value="BLR6921 PROTEIN"/>
    <property type="match status" value="1"/>
</dbReference>
<protein>
    <submittedName>
        <fullName evidence="9">MFS transporter</fullName>
    </submittedName>
</protein>
<evidence type="ECO:0000256" key="7">
    <source>
        <dbReference type="SAM" id="Phobius"/>
    </source>
</evidence>
<feature type="transmembrane region" description="Helical" evidence="7">
    <location>
        <begin position="283"/>
        <end position="302"/>
    </location>
</feature>